<feature type="region of interest" description="Disordered" evidence="4">
    <location>
        <begin position="775"/>
        <end position="818"/>
    </location>
</feature>
<keyword evidence="2" id="KW-0677">Repeat</keyword>
<evidence type="ECO:0000313" key="6">
    <source>
        <dbReference type="Proteomes" id="UP000054538"/>
    </source>
</evidence>
<dbReference type="InterPro" id="IPR015943">
    <property type="entry name" value="WD40/YVTN_repeat-like_dom_sf"/>
</dbReference>
<feature type="region of interest" description="Disordered" evidence="4">
    <location>
        <begin position="605"/>
        <end position="745"/>
    </location>
</feature>
<feature type="compositionally biased region" description="Low complexity" evidence="4">
    <location>
        <begin position="665"/>
        <end position="677"/>
    </location>
</feature>
<dbReference type="InterPro" id="IPR036322">
    <property type="entry name" value="WD40_repeat_dom_sf"/>
</dbReference>
<sequence length="1251" mass="135766">MQTTIHRRSSTFNGATPTPSKGFTGDMFSDSRKHGYHGPTRNVRLHRATTSGGGTMAKSEDGARCVVAGRESLRILRLSNPDEAVVTQHKSGIGRGGHRIDSSRNLWDGSGLKIDSASTDVAWCSGNHNNKILTSARNGDLIMWDLNKSGNTQYERKTKDHIRSIHKLSCSSVLPYCCITGSADGDMRLWDLRDMARSVMKIYHPTSVRSLVFSPSLSHPLQAVVGLDNGSIYRWNLKMGQRGQLDRLPVAHAGTILALDWCSTPGSYRRADGPGTPMDRSWIVSGGLDHTVKVWDLPESSDESHIAHKPTYILHPSYPVRRVLWRPEYPCELALVSNAELGGGSGAELLASPRMQNAVPAFISAATSGPESKDKEGRTGLSGDLVEIWDVRRGYIAKWTVDASISEGGVTDAAFRDSHALLVQHSSGTFSQVDLRHSTRPIDAVPRVALSWNAVDGPDGALAFVADKVGKWEVPYDDIHPEKRSLLPEGKLKSKALGDKTRVPCLQNMGTYVRASPSEGTGPDLFMRLAKGYVVAEQPTQRKEVCSLNAEIALHAGNFHVAQAWILLGSLLIDIIPESITASLPKVAKAMQPIPLLHSLSLPASAPSVENSSLHASGSTSKPTSNRATSADSVAQPPLLTQSPLRSPSQSRNSNSIKSQLQPRSASNNSNSTSASAPNEERKHQRHRSDVQPPPPVKPPPNSRNLTPTSSSASSPRHAPVPLPPIAVLPPTTTMTPANTTPRRPSILVPPASLAHSHARRPSMYSRVSAVSSTYSESPSTASVSEKNLRHVGEGALDDSDSEEGAASEGVGGSHASEIDHAEVAPVLARPIMPKTRSLSCGRAGPTHPSPLSRLAGQQRWTEDEEEERKGHDEDDEASPSPVSTDTDGARTEEESDPDVGYRPVRVKARSMTRSRSRKNSNARRLKSRSRSSTVALLAAPLLSPAFSSPSSSPVPFQHDGMVARKGSQSSIQTVIAASIRDQDNDVVVNGLESESCKETEPVSWAEMSTMRKVATIEEEHQLRLAGWQALRDALEEYADQGDVQMCAMLSLVAPEELKIGLGRTIRFVEAYIDTLTRYRLHTSAAYLRRYAQVEQVQETTRLETIIYTTCGKCRKAVIAARPRKELVKGTHAICASCKEAVVRCAICHLPVRTLLFQCSVCSHGGHQECYRRYYMERPMVELPIPLIARGRQLQRDLVSENETGGGRGGLFDRPGERSMAGHMCAAGCGHFCWAAVGRSSDNQGEPWPSS</sequence>
<reference evidence="5 6" key="1">
    <citation type="submission" date="2014-04" db="EMBL/GenBank/DDBJ databases">
        <authorList>
            <consortium name="DOE Joint Genome Institute"/>
            <person name="Kuo A."/>
            <person name="Kohler A."/>
            <person name="Jargeat P."/>
            <person name="Nagy L.G."/>
            <person name="Floudas D."/>
            <person name="Copeland A."/>
            <person name="Barry K.W."/>
            <person name="Cichocki N."/>
            <person name="Veneault-Fourrey C."/>
            <person name="LaButti K."/>
            <person name="Lindquist E.A."/>
            <person name="Lipzen A."/>
            <person name="Lundell T."/>
            <person name="Morin E."/>
            <person name="Murat C."/>
            <person name="Sun H."/>
            <person name="Tunlid A."/>
            <person name="Henrissat B."/>
            <person name="Grigoriev I.V."/>
            <person name="Hibbett D.S."/>
            <person name="Martin F."/>
            <person name="Nordberg H.P."/>
            <person name="Cantor M.N."/>
            <person name="Hua S.X."/>
        </authorList>
    </citation>
    <scope>NUCLEOTIDE SEQUENCE [LARGE SCALE GENOMIC DNA]</scope>
    <source>
        <strain evidence="5 6">Ve08.2h10</strain>
    </source>
</reference>
<feature type="region of interest" description="Disordered" evidence="4">
    <location>
        <begin position="837"/>
        <end position="932"/>
    </location>
</feature>
<feature type="compositionally biased region" description="Pro residues" evidence="4">
    <location>
        <begin position="719"/>
        <end position="728"/>
    </location>
</feature>
<dbReference type="GO" id="GO:0061700">
    <property type="term" value="C:GATOR2 complex"/>
    <property type="evidence" value="ECO:0007669"/>
    <property type="project" value="TreeGrafter"/>
</dbReference>
<feature type="compositionally biased region" description="Polar residues" evidence="4">
    <location>
        <begin position="703"/>
        <end position="715"/>
    </location>
</feature>
<evidence type="ECO:0000256" key="3">
    <source>
        <dbReference type="PROSITE-ProRule" id="PRU00221"/>
    </source>
</evidence>
<feature type="repeat" description="WD" evidence="3">
    <location>
        <begin position="283"/>
        <end position="305"/>
    </location>
</feature>
<dbReference type="GO" id="GO:0005829">
    <property type="term" value="C:cytosol"/>
    <property type="evidence" value="ECO:0007669"/>
    <property type="project" value="TreeGrafter"/>
</dbReference>
<dbReference type="SUPFAM" id="SSF50978">
    <property type="entry name" value="WD40 repeat-like"/>
    <property type="match status" value="2"/>
</dbReference>
<feature type="compositionally biased region" description="Pro residues" evidence="4">
    <location>
        <begin position="692"/>
        <end position="702"/>
    </location>
</feature>
<feature type="compositionally biased region" description="Polar residues" evidence="4">
    <location>
        <begin position="609"/>
        <end position="664"/>
    </location>
</feature>
<feature type="compositionally biased region" description="Polar residues" evidence="4">
    <location>
        <begin position="10"/>
        <end position="21"/>
    </location>
</feature>
<evidence type="ECO:0008006" key="7">
    <source>
        <dbReference type="Google" id="ProtNLM"/>
    </source>
</evidence>
<name>A0A0D0DVB7_9AGAM</name>
<dbReference type="PROSITE" id="PS50082">
    <property type="entry name" value="WD_REPEATS_2"/>
    <property type="match status" value="2"/>
</dbReference>
<dbReference type="EMBL" id="KN825189">
    <property type="protein sequence ID" value="KIK93386.1"/>
    <property type="molecule type" value="Genomic_DNA"/>
</dbReference>
<keyword evidence="1 3" id="KW-0853">WD repeat</keyword>
<feature type="compositionally biased region" description="Acidic residues" evidence="4">
    <location>
        <begin position="796"/>
        <end position="806"/>
    </location>
</feature>
<dbReference type="InterPro" id="IPR037590">
    <property type="entry name" value="WDR24"/>
</dbReference>
<evidence type="ECO:0000256" key="1">
    <source>
        <dbReference type="ARBA" id="ARBA00022574"/>
    </source>
</evidence>
<dbReference type="OrthoDB" id="60955at2759"/>
<dbReference type="PANTHER" id="PTHR46200">
    <property type="entry name" value="GATOR COMPLEX PROTEIN WDR24"/>
    <property type="match status" value="1"/>
</dbReference>
<feature type="compositionally biased region" description="Basic residues" evidence="4">
    <location>
        <begin position="905"/>
        <end position="930"/>
    </location>
</feature>
<dbReference type="GO" id="GO:1904263">
    <property type="term" value="P:positive regulation of TORC1 signaling"/>
    <property type="evidence" value="ECO:0007669"/>
    <property type="project" value="TreeGrafter"/>
</dbReference>
<gene>
    <name evidence="5" type="ORF">PAXRUDRAFT_145187</name>
</gene>
<evidence type="ECO:0000256" key="4">
    <source>
        <dbReference type="SAM" id="MobiDB-lite"/>
    </source>
</evidence>
<dbReference type="InterPro" id="IPR001680">
    <property type="entry name" value="WD40_rpt"/>
</dbReference>
<dbReference type="SMART" id="SM00320">
    <property type="entry name" value="WD40"/>
    <property type="match status" value="4"/>
</dbReference>
<dbReference type="Proteomes" id="UP000054538">
    <property type="component" value="Unassembled WGS sequence"/>
</dbReference>
<dbReference type="GO" id="GO:0016239">
    <property type="term" value="P:positive regulation of macroautophagy"/>
    <property type="evidence" value="ECO:0007669"/>
    <property type="project" value="TreeGrafter"/>
</dbReference>
<protein>
    <recommendedName>
        <fullName evidence="7">Restriction of telomere capping protein 1</fullName>
    </recommendedName>
</protein>
<feature type="repeat" description="WD" evidence="3">
    <location>
        <begin position="179"/>
        <end position="200"/>
    </location>
</feature>
<dbReference type="PANTHER" id="PTHR46200:SF1">
    <property type="entry name" value="GATOR COMPLEX PROTEIN WDR24"/>
    <property type="match status" value="1"/>
</dbReference>
<dbReference type="AlphaFoldDB" id="A0A0D0DVB7"/>
<dbReference type="STRING" id="930991.A0A0D0DVB7"/>
<feature type="region of interest" description="Disordered" evidence="4">
    <location>
        <begin position="1"/>
        <end position="40"/>
    </location>
</feature>
<reference evidence="6" key="2">
    <citation type="submission" date="2015-01" db="EMBL/GenBank/DDBJ databases">
        <title>Evolutionary Origins and Diversification of the Mycorrhizal Mutualists.</title>
        <authorList>
            <consortium name="DOE Joint Genome Institute"/>
            <consortium name="Mycorrhizal Genomics Consortium"/>
            <person name="Kohler A."/>
            <person name="Kuo A."/>
            <person name="Nagy L.G."/>
            <person name="Floudas D."/>
            <person name="Copeland A."/>
            <person name="Barry K.W."/>
            <person name="Cichocki N."/>
            <person name="Veneault-Fourrey C."/>
            <person name="LaButti K."/>
            <person name="Lindquist E.A."/>
            <person name="Lipzen A."/>
            <person name="Lundell T."/>
            <person name="Morin E."/>
            <person name="Murat C."/>
            <person name="Riley R."/>
            <person name="Ohm R."/>
            <person name="Sun H."/>
            <person name="Tunlid A."/>
            <person name="Henrissat B."/>
            <person name="Grigoriev I.V."/>
            <person name="Hibbett D.S."/>
            <person name="Martin F."/>
        </authorList>
    </citation>
    <scope>NUCLEOTIDE SEQUENCE [LARGE SCALE GENOMIC DNA]</scope>
    <source>
        <strain evidence="6">Ve08.2h10</strain>
    </source>
</reference>
<evidence type="ECO:0000256" key="2">
    <source>
        <dbReference type="ARBA" id="ARBA00022737"/>
    </source>
</evidence>
<proteinExistence type="predicted"/>
<dbReference type="GO" id="GO:0005774">
    <property type="term" value="C:vacuolar membrane"/>
    <property type="evidence" value="ECO:0007669"/>
    <property type="project" value="TreeGrafter"/>
</dbReference>
<keyword evidence="6" id="KW-1185">Reference proteome</keyword>
<dbReference type="HOGENOM" id="CLU_007954_0_0_1"/>
<organism evidence="5 6">
    <name type="scientific">Paxillus rubicundulus Ve08.2h10</name>
    <dbReference type="NCBI Taxonomy" id="930991"/>
    <lineage>
        <taxon>Eukaryota</taxon>
        <taxon>Fungi</taxon>
        <taxon>Dikarya</taxon>
        <taxon>Basidiomycota</taxon>
        <taxon>Agaricomycotina</taxon>
        <taxon>Agaricomycetes</taxon>
        <taxon>Agaricomycetidae</taxon>
        <taxon>Boletales</taxon>
        <taxon>Paxilineae</taxon>
        <taxon>Paxillaceae</taxon>
        <taxon>Paxillus</taxon>
    </lineage>
</organism>
<dbReference type="Gene3D" id="2.130.10.10">
    <property type="entry name" value="YVTN repeat-like/Quinoprotein amine dehydrogenase"/>
    <property type="match status" value="1"/>
</dbReference>
<feature type="compositionally biased region" description="Low complexity" evidence="4">
    <location>
        <begin position="729"/>
        <end position="745"/>
    </location>
</feature>
<feature type="compositionally biased region" description="Low complexity" evidence="4">
    <location>
        <begin position="775"/>
        <end position="786"/>
    </location>
</feature>
<accession>A0A0D0DVB7</accession>
<dbReference type="InParanoid" id="A0A0D0DVB7"/>
<evidence type="ECO:0000313" key="5">
    <source>
        <dbReference type="EMBL" id="KIK93386.1"/>
    </source>
</evidence>